<organism evidence="1">
    <name type="scientific">Spodoptera frugiperda</name>
    <name type="common">Fall armyworm</name>
    <dbReference type="NCBI Taxonomy" id="7108"/>
    <lineage>
        <taxon>Eukaryota</taxon>
        <taxon>Metazoa</taxon>
        <taxon>Ecdysozoa</taxon>
        <taxon>Arthropoda</taxon>
        <taxon>Hexapoda</taxon>
        <taxon>Insecta</taxon>
        <taxon>Pterygota</taxon>
        <taxon>Neoptera</taxon>
        <taxon>Endopterygota</taxon>
        <taxon>Lepidoptera</taxon>
        <taxon>Glossata</taxon>
        <taxon>Ditrysia</taxon>
        <taxon>Noctuoidea</taxon>
        <taxon>Noctuidae</taxon>
        <taxon>Amphipyrinae</taxon>
        <taxon>Spodoptera</taxon>
    </lineage>
</organism>
<sequence>MLWMRLAFTNHIHWIRSCGQRKKSPGLRLKAGEGMGWFLVSKSLTLPPASPKAGEDCWGIEKNRQEGNWASGNLTHTTKLRKRCFTSVFYEAVVSLFEPNLVLVETDLTKLCFFIWKDAWYGWLPYYRYIEYSSCASYSHTRQSPRRVSRNAAHEYKPLAWLETSRVPRQTVTCANILLGERYTH</sequence>
<proteinExistence type="predicted"/>
<protein>
    <submittedName>
        <fullName evidence="1">SFRICE_026766</fullName>
    </submittedName>
</protein>
<accession>A0A2H1V4J1</accession>
<reference evidence="1" key="1">
    <citation type="submission" date="2016-07" db="EMBL/GenBank/DDBJ databases">
        <authorList>
            <person name="Bretaudeau A."/>
        </authorList>
    </citation>
    <scope>NUCLEOTIDE SEQUENCE</scope>
    <source>
        <strain evidence="1">Rice</strain>
        <tissue evidence="1">Whole body</tissue>
    </source>
</reference>
<name>A0A2H1V4J1_SPOFR</name>
<evidence type="ECO:0000313" key="1">
    <source>
        <dbReference type="EMBL" id="SOQ35729.1"/>
    </source>
</evidence>
<gene>
    <name evidence="1" type="ORF">SFRICE_026766</name>
</gene>
<dbReference type="EMBL" id="ODYU01000624">
    <property type="protein sequence ID" value="SOQ35729.1"/>
    <property type="molecule type" value="Genomic_DNA"/>
</dbReference>
<dbReference type="AlphaFoldDB" id="A0A2H1V4J1"/>